<evidence type="ECO:0000256" key="1">
    <source>
        <dbReference type="SAM" id="Coils"/>
    </source>
</evidence>
<feature type="coiled-coil region" evidence="1">
    <location>
        <begin position="61"/>
        <end position="95"/>
    </location>
</feature>
<dbReference type="RefSeq" id="WP_145233283.1">
    <property type="nucleotide sequence ID" value="NZ_CP036273.1"/>
</dbReference>
<dbReference type="Proteomes" id="UP000319576">
    <property type="component" value="Chromosome"/>
</dbReference>
<evidence type="ECO:0000313" key="5">
    <source>
        <dbReference type="Proteomes" id="UP000319576"/>
    </source>
</evidence>
<proteinExistence type="predicted"/>
<protein>
    <recommendedName>
        <fullName evidence="6">YbgF trimerisation domain-containing protein</fullName>
    </recommendedName>
</protein>
<feature type="region of interest" description="Disordered" evidence="2">
    <location>
        <begin position="19"/>
        <end position="46"/>
    </location>
</feature>
<evidence type="ECO:0008006" key="6">
    <source>
        <dbReference type="Google" id="ProtNLM"/>
    </source>
</evidence>
<evidence type="ECO:0000256" key="2">
    <source>
        <dbReference type="SAM" id="MobiDB-lite"/>
    </source>
</evidence>
<feature type="signal peptide" evidence="3">
    <location>
        <begin position="1"/>
        <end position="21"/>
    </location>
</feature>
<name>A0A517XKZ0_9BACT</name>
<accession>A0A517XKZ0</accession>
<keyword evidence="5" id="KW-1185">Reference proteome</keyword>
<keyword evidence="1" id="KW-0175">Coiled coil</keyword>
<dbReference type="KEGG" id="uli:ETAA1_00600"/>
<feature type="chain" id="PRO_5022178396" description="YbgF trimerisation domain-containing protein" evidence="3">
    <location>
        <begin position="22"/>
        <end position="142"/>
    </location>
</feature>
<dbReference type="AlphaFoldDB" id="A0A517XKZ0"/>
<keyword evidence="3" id="KW-0732">Signal</keyword>
<feature type="region of interest" description="Disordered" evidence="2">
    <location>
        <begin position="109"/>
        <end position="142"/>
    </location>
</feature>
<gene>
    <name evidence="4" type="ORF">ETAA1_00600</name>
</gene>
<feature type="compositionally biased region" description="Low complexity" evidence="2">
    <location>
        <begin position="19"/>
        <end position="33"/>
    </location>
</feature>
<evidence type="ECO:0000313" key="4">
    <source>
        <dbReference type="EMBL" id="QDU18177.1"/>
    </source>
</evidence>
<reference evidence="4 5" key="1">
    <citation type="submission" date="2019-02" db="EMBL/GenBank/DDBJ databases">
        <title>Deep-cultivation of Planctomycetes and their phenomic and genomic characterization uncovers novel biology.</title>
        <authorList>
            <person name="Wiegand S."/>
            <person name="Jogler M."/>
            <person name="Boedeker C."/>
            <person name="Pinto D."/>
            <person name="Vollmers J."/>
            <person name="Rivas-Marin E."/>
            <person name="Kohn T."/>
            <person name="Peeters S.H."/>
            <person name="Heuer A."/>
            <person name="Rast P."/>
            <person name="Oberbeckmann S."/>
            <person name="Bunk B."/>
            <person name="Jeske O."/>
            <person name="Meyerdierks A."/>
            <person name="Storesund J.E."/>
            <person name="Kallscheuer N."/>
            <person name="Luecker S."/>
            <person name="Lage O.M."/>
            <person name="Pohl T."/>
            <person name="Merkel B.J."/>
            <person name="Hornburger P."/>
            <person name="Mueller R.-W."/>
            <person name="Bruemmer F."/>
            <person name="Labrenz M."/>
            <person name="Spormann A.M."/>
            <person name="Op den Camp H."/>
            <person name="Overmann J."/>
            <person name="Amann R."/>
            <person name="Jetten M.S.M."/>
            <person name="Mascher T."/>
            <person name="Medema M.H."/>
            <person name="Devos D.P."/>
            <person name="Kaster A.-K."/>
            <person name="Ovreas L."/>
            <person name="Rohde M."/>
            <person name="Galperin M.Y."/>
            <person name="Jogler C."/>
        </authorList>
    </citation>
    <scope>NUCLEOTIDE SEQUENCE [LARGE SCALE GENOMIC DNA]</scope>
    <source>
        <strain evidence="4 5">ETA_A1</strain>
    </source>
</reference>
<feature type="compositionally biased region" description="Pro residues" evidence="2">
    <location>
        <begin position="110"/>
        <end position="126"/>
    </location>
</feature>
<organism evidence="4 5">
    <name type="scientific">Urbifossiella limnaea</name>
    <dbReference type="NCBI Taxonomy" id="2528023"/>
    <lineage>
        <taxon>Bacteria</taxon>
        <taxon>Pseudomonadati</taxon>
        <taxon>Planctomycetota</taxon>
        <taxon>Planctomycetia</taxon>
        <taxon>Gemmatales</taxon>
        <taxon>Gemmataceae</taxon>
        <taxon>Urbifossiella</taxon>
    </lineage>
</organism>
<dbReference type="EMBL" id="CP036273">
    <property type="protein sequence ID" value="QDU18177.1"/>
    <property type="molecule type" value="Genomic_DNA"/>
</dbReference>
<sequence length="142" mass="14871" precursor="true">MRARLLIVPLLFAAAAGAAHTQPPSSPPAVVSLPPVPPSAPALAPSVPQPLLVGAAEEKSLERMLDQLEGLRARKADLEKQEQELMKDIRKLLDRQDERVKRLGVVAAPPVVPAPPPSVPAAPPLVVPSGAGLPPFPLPKKS</sequence>
<evidence type="ECO:0000256" key="3">
    <source>
        <dbReference type="SAM" id="SignalP"/>
    </source>
</evidence>